<accession>A0A5P8E803</accession>
<sequence>MWQIASATGWSVDYILHGVNYQTLIMMIADAPRYVDQKKKENDNRSAEEEAGDIVGFFRSELSK</sequence>
<reference evidence="1 2" key="1">
    <citation type="submission" date="2018-11" db="EMBL/GenBank/DDBJ databases">
        <authorList>
            <person name="Na S.W."/>
            <person name="Baik M."/>
        </authorList>
    </citation>
    <scope>NUCLEOTIDE SEQUENCE [LARGE SCALE GENOMIC DNA]</scope>
    <source>
        <strain evidence="1 2">E39</strain>
    </source>
</reference>
<dbReference type="Proteomes" id="UP000249375">
    <property type="component" value="Chromosome"/>
</dbReference>
<dbReference type="EMBL" id="CP033459">
    <property type="protein sequence ID" value="QFQ13068.1"/>
    <property type="molecule type" value="Genomic_DNA"/>
</dbReference>
<organism evidence="1 2">
    <name type="scientific">Pseudoprevotella muciniphila</name>
    <dbReference type="NCBI Taxonomy" id="2133944"/>
    <lineage>
        <taxon>Bacteria</taxon>
        <taxon>Pseudomonadati</taxon>
        <taxon>Bacteroidota</taxon>
        <taxon>Bacteroidia</taxon>
        <taxon>Bacteroidales</taxon>
        <taxon>Prevotellaceae</taxon>
        <taxon>Pseudoprevotella</taxon>
    </lineage>
</organism>
<proteinExistence type="predicted"/>
<dbReference type="AlphaFoldDB" id="A0A5P8E803"/>
<gene>
    <name evidence="1" type="ORF">C7Y71_008570</name>
</gene>
<name>A0A5P8E803_9BACT</name>
<dbReference type="RefSeq" id="WP_111899405.1">
    <property type="nucleotide sequence ID" value="NZ_CP033459.1"/>
</dbReference>
<keyword evidence="2" id="KW-1185">Reference proteome</keyword>
<dbReference type="KEGG" id="alq:C7Y71_008570"/>
<evidence type="ECO:0000313" key="1">
    <source>
        <dbReference type="EMBL" id="QFQ13068.1"/>
    </source>
</evidence>
<evidence type="ECO:0000313" key="2">
    <source>
        <dbReference type="Proteomes" id="UP000249375"/>
    </source>
</evidence>
<protein>
    <submittedName>
        <fullName evidence="1">Uncharacterized protein</fullName>
    </submittedName>
</protein>
<dbReference type="OrthoDB" id="800015at2"/>